<evidence type="ECO:0000313" key="2">
    <source>
        <dbReference type="EMBL" id="MCP2164052.1"/>
    </source>
</evidence>
<dbReference type="GO" id="GO:0004497">
    <property type="term" value="F:monooxygenase activity"/>
    <property type="evidence" value="ECO:0007669"/>
    <property type="project" value="InterPro"/>
</dbReference>
<dbReference type="Proteomes" id="UP001206128">
    <property type="component" value="Unassembled WGS sequence"/>
</dbReference>
<sequence>MTDATIDAVVIGGGPASAVRAATLARPARSVVPPERRTFPRFHIGESMLPYLVALLDRLGLLEAVQEQGHVIRRGGEFIDPAGTRFSTSEAFRADFSEHRRGRHSGQERELHARCVVAASGRTTGTRPATTVDRLLDRTTPEGRSLHGDFGSEHHPISATPRWDVVAPFTPVFGRPAYPELKVPDHAELIAAEPKT</sequence>
<proteinExistence type="inferred from homology"/>
<comment type="caution">
    <text evidence="2">The sequence shown here is derived from an EMBL/GenBank/DDBJ whole genome shotgun (WGS) entry which is preliminary data.</text>
</comment>
<dbReference type="InterPro" id="IPR050816">
    <property type="entry name" value="Flavin-dep_Halogenase_NPB"/>
</dbReference>
<dbReference type="PANTHER" id="PTHR43747">
    <property type="entry name" value="FAD-BINDING PROTEIN"/>
    <property type="match status" value="1"/>
</dbReference>
<dbReference type="Gene3D" id="3.50.50.60">
    <property type="entry name" value="FAD/NAD(P)-binding domain"/>
    <property type="match status" value="1"/>
</dbReference>
<evidence type="ECO:0000256" key="1">
    <source>
        <dbReference type="ARBA" id="ARBA00038396"/>
    </source>
</evidence>
<protein>
    <submittedName>
        <fullName evidence="2">Tryptophan halogenase</fullName>
    </submittedName>
</protein>
<dbReference type="EMBL" id="JAMTCK010000002">
    <property type="protein sequence ID" value="MCP2164052.1"/>
    <property type="molecule type" value="Genomic_DNA"/>
</dbReference>
<dbReference type="PANTHER" id="PTHR43747:SF1">
    <property type="entry name" value="SLR1998 PROTEIN"/>
    <property type="match status" value="1"/>
</dbReference>
<name>A0AAE3GB52_9PSEU</name>
<accession>A0AAE3GB52</accession>
<dbReference type="AlphaFoldDB" id="A0AAE3GB52"/>
<comment type="similarity">
    <text evidence="1">Belongs to the flavin-dependent halogenase family. Bacterial tryptophan halogenase subfamily.</text>
</comment>
<dbReference type="SUPFAM" id="SSF51905">
    <property type="entry name" value="FAD/NAD(P)-binding domain"/>
    <property type="match status" value="1"/>
</dbReference>
<dbReference type="RefSeq" id="WP_253767334.1">
    <property type="nucleotide sequence ID" value="NZ_JAMTCK010000002.1"/>
</dbReference>
<keyword evidence="3" id="KW-1185">Reference proteome</keyword>
<dbReference type="Pfam" id="PF04820">
    <property type="entry name" value="Trp_halogenase"/>
    <property type="match status" value="1"/>
</dbReference>
<gene>
    <name evidence="2" type="ORF">LX83_000892</name>
</gene>
<evidence type="ECO:0000313" key="3">
    <source>
        <dbReference type="Proteomes" id="UP001206128"/>
    </source>
</evidence>
<dbReference type="InterPro" id="IPR036188">
    <property type="entry name" value="FAD/NAD-bd_sf"/>
</dbReference>
<organism evidence="2 3">
    <name type="scientific">Goodfellowiella coeruleoviolacea</name>
    <dbReference type="NCBI Taxonomy" id="334858"/>
    <lineage>
        <taxon>Bacteria</taxon>
        <taxon>Bacillati</taxon>
        <taxon>Actinomycetota</taxon>
        <taxon>Actinomycetes</taxon>
        <taxon>Pseudonocardiales</taxon>
        <taxon>Pseudonocardiaceae</taxon>
        <taxon>Goodfellowiella</taxon>
    </lineage>
</organism>
<reference evidence="2" key="1">
    <citation type="submission" date="2022-06" db="EMBL/GenBank/DDBJ databases">
        <title>Genomic Encyclopedia of Archaeal and Bacterial Type Strains, Phase II (KMG-II): from individual species to whole genera.</title>
        <authorList>
            <person name="Goeker M."/>
        </authorList>
    </citation>
    <scope>NUCLEOTIDE SEQUENCE</scope>
    <source>
        <strain evidence="2">DSM 43935</strain>
    </source>
</reference>
<dbReference type="InterPro" id="IPR006905">
    <property type="entry name" value="Flavin_halogenase"/>
</dbReference>